<dbReference type="Pfam" id="PF07992">
    <property type="entry name" value="Pyr_redox_2"/>
    <property type="match status" value="1"/>
</dbReference>
<feature type="domain" description="FAD/NAD(P)-binding" evidence="2">
    <location>
        <begin position="305"/>
        <end position="514"/>
    </location>
</feature>
<protein>
    <recommendedName>
        <fullName evidence="2">FAD/NAD(P)-binding domain-containing protein</fullName>
    </recommendedName>
</protein>
<accession>A0ABQ9YS40</accession>
<evidence type="ECO:0000256" key="1">
    <source>
        <dbReference type="SAM" id="Phobius"/>
    </source>
</evidence>
<dbReference type="EMBL" id="JAOYFB010000001">
    <property type="protein sequence ID" value="KAK4003439.1"/>
    <property type="molecule type" value="Genomic_DNA"/>
</dbReference>
<organism evidence="3 4">
    <name type="scientific">Daphnia magna</name>
    <dbReference type="NCBI Taxonomy" id="35525"/>
    <lineage>
        <taxon>Eukaryota</taxon>
        <taxon>Metazoa</taxon>
        <taxon>Ecdysozoa</taxon>
        <taxon>Arthropoda</taxon>
        <taxon>Crustacea</taxon>
        <taxon>Branchiopoda</taxon>
        <taxon>Diplostraca</taxon>
        <taxon>Cladocera</taxon>
        <taxon>Anomopoda</taxon>
        <taxon>Daphniidae</taxon>
        <taxon>Daphnia</taxon>
    </lineage>
</organism>
<dbReference type="InterPro" id="IPR036188">
    <property type="entry name" value="FAD/NAD-bd_sf"/>
</dbReference>
<dbReference type="Proteomes" id="UP001234178">
    <property type="component" value="Unassembled WGS sequence"/>
</dbReference>
<keyword evidence="4" id="KW-1185">Reference proteome</keyword>
<comment type="caution">
    <text evidence="3">The sequence shown here is derived from an EMBL/GenBank/DDBJ whole genome shotgun (WGS) entry which is preliminary data.</text>
</comment>
<evidence type="ECO:0000313" key="3">
    <source>
        <dbReference type="EMBL" id="KAK4003439.1"/>
    </source>
</evidence>
<evidence type="ECO:0000259" key="2">
    <source>
        <dbReference type="Pfam" id="PF07992"/>
    </source>
</evidence>
<gene>
    <name evidence="3" type="ORF">OUZ56_005205</name>
</gene>
<keyword evidence="1" id="KW-0472">Membrane</keyword>
<proteinExistence type="predicted"/>
<dbReference type="InterPro" id="IPR029731">
    <property type="entry name" value="OSGIN1/2"/>
</dbReference>
<dbReference type="Gene3D" id="3.50.50.60">
    <property type="entry name" value="FAD/NAD(P)-binding domain"/>
    <property type="match status" value="1"/>
</dbReference>
<name>A0ABQ9YS40_9CRUS</name>
<keyword evidence="1" id="KW-1133">Transmembrane helix</keyword>
<dbReference type="PANTHER" id="PTHR15192">
    <property type="entry name" value="PROTEIN CBG05349"/>
    <property type="match status" value="1"/>
</dbReference>
<feature type="transmembrane region" description="Helical" evidence="1">
    <location>
        <begin position="20"/>
        <end position="42"/>
    </location>
</feature>
<evidence type="ECO:0000313" key="4">
    <source>
        <dbReference type="Proteomes" id="UP001234178"/>
    </source>
</evidence>
<sequence length="569" mass="63126">MLHNCDAEKLAHVWLNEASFKAALICLAFILQTTNVFLMIFAPPSNRTMRTKTIRCPSTGTRRTRQAVVDSRSLATETSVKTINKDVVVIGNGPSAITLSYLLSGRWPYYKGMDALGHPPDFLHARLESKPNCSLVLQDLKELSEGLEGRSSNPVALLYDTLNHPDADTGQDLPSLLSWKNHPEHAIDHVVLGRGPPGGSWQAMEGDVLTISRGTWMELANLSFREWEETACERQLGIRQKRASVKHVAQYYHDYVNIKGLRPYFRDSAEVTSVRQLDQVKNVPAESYAPTLWQVTGHVRTVEGLENFQYVTPNVVLAIGGTDRPNSMNVAGENLPFVIKSLQAMEKLISSQQLNRQSEPVLIVGAGLSAADAIIAAHFHGIPIIHVFRRKATDPSLIFGQLPSNMYPEYHKVYQMMKDNGMTYTGYTPMEQCQIVRIQSDGKVCLQGPDYSTKIKVSFVVVLIGSRPSLNFLENKGRDLTVDVTKPISCRNNPLDVDLFTLESNKQPGIYAMGPLVSDNFVRFAQGGALAITRDIHTKLSRLKAKEESFNSAIPSVTAESVSYLDCPT</sequence>
<keyword evidence="1" id="KW-0812">Transmembrane</keyword>
<dbReference type="PANTHER" id="PTHR15192:SF8">
    <property type="entry name" value="FAD_NAD(P)-BINDING DOMAIN-CONTAINING PROTEIN"/>
    <property type="match status" value="1"/>
</dbReference>
<reference evidence="3 4" key="1">
    <citation type="journal article" date="2023" name="Nucleic Acids Res.">
        <title>The hologenome of Daphnia magna reveals possible DNA methylation and microbiome-mediated evolution of the host genome.</title>
        <authorList>
            <person name="Chaturvedi A."/>
            <person name="Li X."/>
            <person name="Dhandapani V."/>
            <person name="Marshall H."/>
            <person name="Kissane S."/>
            <person name="Cuenca-Cambronero M."/>
            <person name="Asole G."/>
            <person name="Calvet F."/>
            <person name="Ruiz-Romero M."/>
            <person name="Marangio P."/>
            <person name="Guigo R."/>
            <person name="Rago D."/>
            <person name="Mirbahai L."/>
            <person name="Eastwood N."/>
            <person name="Colbourne J.K."/>
            <person name="Zhou J."/>
            <person name="Mallon E."/>
            <person name="Orsini L."/>
        </authorList>
    </citation>
    <scope>NUCLEOTIDE SEQUENCE [LARGE SCALE GENOMIC DNA]</scope>
    <source>
        <strain evidence="3">LRV0_1</strain>
    </source>
</reference>
<dbReference type="SUPFAM" id="SSF51905">
    <property type="entry name" value="FAD/NAD(P)-binding domain"/>
    <property type="match status" value="1"/>
</dbReference>
<dbReference type="InterPro" id="IPR023753">
    <property type="entry name" value="FAD/NAD-binding_dom"/>
</dbReference>